<protein>
    <submittedName>
        <fullName evidence="1">Uncharacterized protein</fullName>
    </submittedName>
</protein>
<comment type="caution">
    <text evidence="1">The sequence shown here is derived from an EMBL/GenBank/DDBJ whole genome shotgun (WGS) entry which is preliminary data.</text>
</comment>
<gene>
    <name evidence="1" type="ORF">LCGC14_0920530</name>
</gene>
<evidence type="ECO:0000313" key="1">
    <source>
        <dbReference type="EMBL" id="KKN21923.1"/>
    </source>
</evidence>
<proteinExistence type="predicted"/>
<accession>A0A0F9RXM5</accession>
<reference evidence="1" key="1">
    <citation type="journal article" date="2015" name="Nature">
        <title>Complex archaea that bridge the gap between prokaryotes and eukaryotes.</title>
        <authorList>
            <person name="Spang A."/>
            <person name="Saw J.H."/>
            <person name="Jorgensen S.L."/>
            <person name="Zaremba-Niedzwiedzka K."/>
            <person name="Martijn J."/>
            <person name="Lind A.E."/>
            <person name="van Eijk R."/>
            <person name="Schleper C."/>
            <person name="Guy L."/>
            <person name="Ettema T.J."/>
        </authorList>
    </citation>
    <scope>NUCLEOTIDE SEQUENCE</scope>
</reference>
<sequence>MLGSPVWWGQLVRSTAINQADLMREVMQEWLDTVAIENMRFIWAVSSTTPTALSMQTSVVPLSLDGLLEKIQPLLGDTEFMIFAEMVDGDVFNRGYVNYHLVSRYCIGHYSGDEIAKRAERTVLHLHEDLQKELDAGGGSA</sequence>
<dbReference type="EMBL" id="LAZR01003107">
    <property type="protein sequence ID" value="KKN21923.1"/>
    <property type="molecule type" value="Genomic_DNA"/>
</dbReference>
<dbReference type="AlphaFoldDB" id="A0A0F9RXM5"/>
<name>A0A0F9RXM5_9ZZZZ</name>
<organism evidence="1">
    <name type="scientific">marine sediment metagenome</name>
    <dbReference type="NCBI Taxonomy" id="412755"/>
    <lineage>
        <taxon>unclassified sequences</taxon>
        <taxon>metagenomes</taxon>
        <taxon>ecological metagenomes</taxon>
    </lineage>
</organism>